<accession>A0A6I1G8M6</accession>
<dbReference type="PANTHER" id="PTHR43158">
    <property type="entry name" value="SKFA PEPTIDE EXPORT ATP-BINDING PROTEIN SKFE"/>
    <property type="match status" value="1"/>
</dbReference>
<dbReference type="Pfam" id="PF00005">
    <property type="entry name" value="ABC_tran"/>
    <property type="match status" value="1"/>
</dbReference>
<dbReference type="InterPro" id="IPR003439">
    <property type="entry name" value="ABC_transporter-like_ATP-bd"/>
</dbReference>
<comment type="caution">
    <text evidence="4">The sequence shown here is derived from an EMBL/GenBank/DDBJ whole genome shotgun (WGS) entry which is preliminary data.</text>
</comment>
<keyword evidence="5" id="KW-1185">Reference proteome</keyword>
<dbReference type="Proteomes" id="UP000468413">
    <property type="component" value="Unassembled WGS sequence"/>
</dbReference>
<evidence type="ECO:0000256" key="1">
    <source>
        <dbReference type="ARBA" id="ARBA00022741"/>
    </source>
</evidence>
<dbReference type="InterPro" id="IPR003593">
    <property type="entry name" value="AAA+_ATPase"/>
</dbReference>
<evidence type="ECO:0000256" key="2">
    <source>
        <dbReference type="ARBA" id="ARBA00022840"/>
    </source>
</evidence>
<dbReference type="PANTHER" id="PTHR43158:SF2">
    <property type="entry name" value="SKFA PEPTIDE EXPORT ATP-BINDING PROTEIN SKFE"/>
    <property type="match status" value="1"/>
</dbReference>
<dbReference type="AlphaFoldDB" id="A0A6I1G8M6"/>
<evidence type="ECO:0000259" key="3">
    <source>
        <dbReference type="PROSITE" id="PS50893"/>
    </source>
</evidence>
<proteinExistence type="predicted"/>
<dbReference type="SUPFAM" id="SSF52540">
    <property type="entry name" value="P-loop containing nucleoside triphosphate hydrolases"/>
    <property type="match status" value="1"/>
</dbReference>
<gene>
    <name evidence="4" type="ORF">F7D08_1354</name>
</gene>
<dbReference type="GO" id="GO:0016887">
    <property type="term" value="F:ATP hydrolysis activity"/>
    <property type="evidence" value="ECO:0007669"/>
    <property type="project" value="InterPro"/>
</dbReference>
<dbReference type="InterPro" id="IPR027417">
    <property type="entry name" value="P-loop_NTPase"/>
</dbReference>
<protein>
    <submittedName>
        <fullName evidence="4">ABC transporter ATP-binding protein</fullName>
    </submittedName>
</protein>
<dbReference type="GO" id="GO:0005524">
    <property type="term" value="F:ATP binding"/>
    <property type="evidence" value="ECO:0007669"/>
    <property type="project" value="UniProtKB-KW"/>
</dbReference>
<evidence type="ECO:0000313" key="4">
    <source>
        <dbReference type="EMBL" id="KAB7787960.1"/>
    </source>
</evidence>
<dbReference type="SMART" id="SM00382">
    <property type="entry name" value="AAA"/>
    <property type="match status" value="1"/>
</dbReference>
<dbReference type="EMBL" id="WBVS01000006">
    <property type="protein sequence ID" value="KAB7787960.1"/>
    <property type="molecule type" value="Genomic_DNA"/>
</dbReference>
<dbReference type="PROSITE" id="PS50893">
    <property type="entry name" value="ABC_TRANSPORTER_2"/>
    <property type="match status" value="1"/>
</dbReference>
<keyword evidence="1" id="KW-0547">Nucleotide-binding</keyword>
<name>A0A6I1G8M6_9BIFI</name>
<dbReference type="RefSeq" id="WP_152209931.1">
    <property type="nucleotide sequence ID" value="NZ_WBVS01000006.1"/>
</dbReference>
<reference evidence="4 5" key="1">
    <citation type="submission" date="2019-09" db="EMBL/GenBank/DDBJ databases">
        <title>Characterization of the phylogenetic diversity of two novel species belonging to the genus Bifidobacterium: Bifidobacterium cebidarum sp. nov. and Bifidobacterium leontopitheci sp. nov.</title>
        <authorList>
            <person name="Lugli G.A."/>
            <person name="Duranti S."/>
            <person name="Milani C."/>
            <person name="Turroni F."/>
            <person name="Ventura M."/>
        </authorList>
    </citation>
    <scope>NUCLEOTIDE SEQUENCE [LARGE SCALE GENOMIC DNA]</scope>
    <source>
        <strain evidence="4 5">LMG 31469</strain>
    </source>
</reference>
<organism evidence="4 5">
    <name type="scientific">Bifidobacterium cebidarum</name>
    <dbReference type="NCBI Taxonomy" id="2650773"/>
    <lineage>
        <taxon>Bacteria</taxon>
        <taxon>Bacillati</taxon>
        <taxon>Actinomycetota</taxon>
        <taxon>Actinomycetes</taxon>
        <taxon>Bifidobacteriales</taxon>
        <taxon>Bifidobacteriaceae</taxon>
        <taxon>Bifidobacterium</taxon>
    </lineage>
</organism>
<dbReference type="Gene3D" id="3.40.50.300">
    <property type="entry name" value="P-loop containing nucleotide triphosphate hydrolases"/>
    <property type="match status" value="1"/>
</dbReference>
<feature type="domain" description="ABC transporter" evidence="3">
    <location>
        <begin position="13"/>
        <end position="250"/>
    </location>
</feature>
<evidence type="ECO:0000313" key="5">
    <source>
        <dbReference type="Proteomes" id="UP000468413"/>
    </source>
</evidence>
<sequence>MTLLDGTTYDAAVRARSVGYYRNRRLILADVNLTIAAGGRWVLFGPNGVGKSTLLEMIAMRTYPNVGELHVLGGRTVAGSDPERRRARVVTVSAAFGRSVGPEMNPLTVVASGISRGSGYSADEAYEKAYAMMRRFGVAYLAGKRWHNLSEGERTRVMISRALVSPADLLIFDEPTTGLDLGGRETVLRELSALASRRDDRTMLLVTHQVEDIPAGFDHIAMMGRMTEHKCVIYLDAHPRIYATLDGNTTPGTITFAGPIGEGLTDKRLASMFGISLHVERTRGRWKAAFRSRLA</sequence>
<keyword evidence="2 4" id="KW-0067">ATP-binding</keyword>